<protein>
    <submittedName>
        <fullName evidence="2">GNAT family N-acetyltransferase</fullName>
        <ecNumber evidence="2">2.3.1.-</ecNumber>
    </submittedName>
</protein>
<proteinExistence type="predicted"/>
<evidence type="ECO:0000313" key="3">
    <source>
        <dbReference type="Proteomes" id="UP001223144"/>
    </source>
</evidence>
<dbReference type="EMBL" id="JARWBG010000046">
    <property type="protein sequence ID" value="MDH2392674.1"/>
    <property type="molecule type" value="Genomic_DNA"/>
</dbReference>
<comment type="caution">
    <text evidence="2">The sequence shown here is derived from an EMBL/GenBank/DDBJ whole genome shotgun (WGS) entry which is preliminary data.</text>
</comment>
<accession>A0ABT6HXV1</accession>
<organism evidence="2 3">
    <name type="scientific">Streptomyces chengmaiensis</name>
    <dbReference type="NCBI Taxonomy" id="3040919"/>
    <lineage>
        <taxon>Bacteria</taxon>
        <taxon>Bacillati</taxon>
        <taxon>Actinomycetota</taxon>
        <taxon>Actinomycetes</taxon>
        <taxon>Kitasatosporales</taxon>
        <taxon>Streptomycetaceae</taxon>
        <taxon>Streptomyces</taxon>
    </lineage>
</organism>
<evidence type="ECO:0000259" key="1">
    <source>
        <dbReference type="PROSITE" id="PS51186"/>
    </source>
</evidence>
<keyword evidence="3" id="KW-1185">Reference proteome</keyword>
<dbReference type="Pfam" id="PF13527">
    <property type="entry name" value="Acetyltransf_9"/>
    <property type="match status" value="1"/>
</dbReference>
<gene>
    <name evidence="2" type="ORF">QCN29_28625</name>
</gene>
<dbReference type="SUPFAM" id="SSF55729">
    <property type="entry name" value="Acyl-CoA N-acyltransferases (Nat)"/>
    <property type="match status" value="1"/>
</dbReference>
<evidence type="ECO:0000313" key="2">
    <source>
        <dbReference type="EMBL" id="MDH2392674.1"/>
    </source>
</evidence>
<dbReference type="PROSITE" id="PS51186">
    <property type="entry name" value="GNAT"/>
    <property type="match status" value="1"/>
</dbReference>
<dbReference type="EC" id="2.3.1.-" evidence="2"/>
<dbReference type="InterPro" id="IPR016181">
    <property type="entry name" value="Acyl_CoA_acyltransferase"/>
</dbReference>
<keyword evidence="2" id="KW-0808">Transferase</keyword>
<dbReference type="InterPro" id="IPR000182">
    <property type="entry name" value="GNAT_dom"/>
</dbReference>
<reference evidence="2 3" key="1">
    <citation type="submission" date="2023-04" db="EMBL/GenBank/DDBJ databases">
        <title>Streptomyces chengmaiensis sp. nov. isolated from the stem of mangrove plant in Hainan.</title>
        <authorList>
            <person name="Huang X."/>
            <person name="Zhou S."/>
            <person name="Chu X."/>
            <person name="Xie Y."/>
            <person name="Lin Y."/>
        </authorList>
    </citation>
    <scope>NUCLEOTIDE SEQUENCE [LARGE SCALE GENOMIC DNA]</scope>
    <source>
        <strain evidence="2 3">HNM0663</strain>
    </source>
</reference>
<name>A0ABT6HXV1_9ACTN</name>
<feature type="domain" description="N-acetyltransferase" evidence="1">
    <location>
        <begin position="13"/>
        <end position="150"/>
    </location>
</feature>
<dbReference type="Gene3D" id="3.40.630.30">
    <property type="match status" value="1"/>
</dbReference>
<dbReference type="Proteomes" id="UP001223144">
    <property type="component" value="Unassembled WGS sequence"/>
</dbReference>
<keyword evidence="2" id="KW-0012">Acyltransferase</keyword>
<dbReference type="GO" id="GO:0016746">
    <property type="term" value="F:acyltransferase activity"/>
    <property type="evidence" value="ECO:0007669"/>
    <property type="project" value="UniProtKB-KW"/>
</dbReference>
<sequence>MSEPSLSESLRTAHTYELSPADLLEIRTLLTGAFEGDFGDEDFDHALGGVHALLYEGEELVAHGSVVQRRVICDGRSLRAGYVEAVAVRADRRRRGYGDRVMDVLEQVIDGAYALGALSASDTGALLYRARGWRLWQGPITALGPAGRVPLPEESGSTYVRGAGNRVLPDVSREICFDWRDGDVL</sequence>